<evidence type="ECO:0000313" key="3">
    <source>
        <dbReference type="Proteomes" id="UP000241462"/>
    </source>
</evidence>
<evidence type="ECO:0000313" key="2">
    <source>
        <dbReference type="EMBL" id="PSR92196.1"/>
    </source>
</evidence>
<evidence type="ECO:0000256" key="1">
    <source>
        <dbReference type="SAM" id="SignalP"/>
    </source>
</evidence>
<dbReference type="Proteomes" id="UP000241462">
    <property type="component" value="Unassembled WGS sequence"/>
</dbReference>
<gene>
    <name evidence="2" type="ORF">BD289DRAFT_187392</name>
</gene>
<dbReference type="EMBL" id="KZ678409">
    <property type="protein sequence ID" value="PSR92196.1"/>
    <property type="molecule type" value="Genomic_DNA"/>
</dbReference>
<keyword evidence="3" id="KW-1185">Reference proteome</keyword>
<feature type="signal peptide" evidence="1">
    <location>
        <begin position="1"/>
        <end position="25"/>
    </location>
</feature>
<organism evidence="2 3">
    <name type="scientific">Coniella lustricola</name>
    <dbReference type="NCBI Taxonomy" id="2025994"/>
    <lineage>
        <taxon>Eukaryota</taxon>
        <taxon>Fungi</taxon>
        <taxon>Dikarya</taxon>
        <taxon>Ascomycota</taxon>
        <taxon>Pezizomycotina</taxon>
        <taxon>Sordariomycetes</taxon>
        <taxon>Sordariomycetidae</taxon>
        <taxon>Diaporthales</taxon>
        <taxon>Schizoparmaceae</taxon>
        <taxon>Coniella</taxon>
    </lineage>
</organism>
<accession>A0A2T3AD52</accession>
<dbReference type="InParanoid" id="A0A2T3AD52"/>
<name>A0A2T3AD52_9PEZI</name>
<proteinExistence type="predicted"/>
<dbReference type="AlphaFoldDB" id="A0A2T3AD52"/>
<protein>
    <submittedName>
        <fullName evidence="2">Uncharacterized protein</fullName>
    </submittedName>
</protein>
<keyword evidence="1" id="KW-0732">Signal</keyword>
<reference evidence="2 3" key="1">
    <citation type="journal article" date="2018" name="Mycol. Prog.">
        <title>Coniella lustricola, a new species from submerged detritus.</title>
        <authorList>
            <person name="Raudabaugh D.B."/>
            <person name="Iturriaga T."/>
            <person name="Carver A."/>
            <person name="Mondo S."/>
            <person name="Pangilinan J."/>
            <person name="Lipzen A."/>
            <person name="He G."/>
            <person name="Amirebrahimi M."/>
            <person name="Grigoriev I.V."/>
            <person name="Miller A.N."/>
        </authorList>
    </citation>
    <scope>NUCLEOTIDE SEQUENCE [LARGE SCALE GENOMIC DNA]</scope>
    <source>
        <strain evidence="2 3">B22-T-1</strain>
    </source>
</reference>
<feature type="chain" id="PRO_5015455841" evidence="1">
    <location>
        <begin position="26"/>
        <end position="160"/>
    </location>
</feature>
<sequence length="160" mass="18221">MLNYSFHSVQLDSLLLWLIAHCVYRNSSSTNKKKKPPPILIRTFFIPVLNPSGTLVPTNSFSSHREIWVAARYLSAHLLRFKVTNDTMKPFEEKEVKKVENRRHSQGGTTNRATFYGCRSNNDIPLNMRAMLCATRVGIQGKEIKITIGGMPSRTLARFP</sequence>